<dbReference type="Gene3D" id="3.30.450.260">
    <property type="entry name" value="Haem NO binding associated domain"/>
    <property type="match status" value="1"/>
</dbReference>
<keyword evidence="12" id="KW-0342">GTP-binding</keyword>
<evidence type="ECO:0000256" key="17">
    <source>
        <dbReference type="SAM" id="Coils"/>
    </source>
</evidence>
<keyword evidence="21" id="KW-1185">Reference proteome</keyword>
<reference evidence="21" key="1">
    <citation type="journal article" date="2008" name="Nat. Genet.">
        <title>The Pristionchus pacificus genome provides a unique perspective on nematode lifestyle and parasitism.</title>
        <authorList>
            <person name="Dieterich C."/>
            <person name="Clifton S.W."/>
            <person name="Schuster L.N."/>
            <person name="Chinwalla A."/>
            <person name="Delehaunty K."/>
            <person name="Dinkelacker I."/>
            <person name="Fulton L."/>
            <person name="Fulton R."/>
            <person name="Godfrey J."/>
            <person name="Minx P."/>
            <person name="Mitreva M."/>
            <person name="Roeseler W."/>
            <person name="Tian H."/>
            <person name="Witte H."/>
            <person name="Yang S.P."/>
            <person name="Wilson R.K."/>
            <person name="Sommer R.J."/>
        </authorList>
    </citation>
    <scope>NUCLEOTIDE SEQUENCE [LARGE SCALE GENOMIC DNA]</scope>
    <source>
        <strain evidence="21">PS312</strain>
    </source>
</reference>
<comment type="catalytic activity">
    <reaction evidence="16">
        <text>glucuronate acceptor + UDP-alpha-D-glucuronate = acceptor beta-D-glucuronoside + UDP + H(+)</text>
        <dbReference type="Rhea" id="RHEA:21032"/>
        <dbReference type="ChEBI" id="CHEBI:15378"/>
        <dbReference type="ChEBI" id="CHEBI:58052"/>
        <dbReference type="ChEBI" id="CHEBI:58223"/>
        <dbReference type="ChEBI" id="CHEBI:132367"/>
        <dbReference type="ChEBI" id="CHEBI:132368"/>
        <dbReference type="EC" id="2.4.1.17"/>
    </reaction>
</comment>
<dbReference type="Pfam" id="PF00211">
    <property type="entry name" value="Guanylate_cyc"/>
    <property type="match status" value="1"/>
</dbReference>
<evidence type="ECO:0000256" key="1">
    <source>
        <dbReference type="ARBA" id="ARBA00001436"/>
    </source>
</evidence>
<dbReference type="Pfam" id="PF18701">
    <property type="entry name" value="DUF5641"/>
    <property type="match status" value="1"/>
</dbReference>
<evidence type="ECO:0000256" key="16">
    <source>
        <dbReference type="ARBA" id="ARBA00047475"/>
    </source>
</evidence>
<dbReference type="SUPFAM" id="SSF55073">
    <property type="entry name" value="Nucleotide cyclase"/>
    <property type="match status" value="1"/>
</dbReference>
<gene>
    <name evidence="20" type="primary">WBGene00115659</name>
</gene>
<evidence type="ECO:0000256" key="14">
    <source>
        <dbReference type="ARBA" id="ARBA00023239"/>
    </source>
</evidence>
<evidence type="ECO:0000256" key="3">
    <source>
        <dbReference type="ARBA" id="ARBA00004496"/>
    </source>
</evidence>
<dbReference type="SUPFAM" id="SSF53756">
    <property type="entry name" value="UDP-Glycosyltransferase/glycogen phosphorylase"/>
    <property type="match status" value="1"/>
</dbReference>
<dbReference type="Proteomes" id="UP000005239">
    <property type="component" value="Unassembled WGS sequence"/>
</dbReference>
<dbReference type="FunFam" id="3.30.70.1230:FF:000007">
    <property type="entry name" value="Guanylate cyclase soluble subunit alpha-3"/>
    <property type="match status" value="1"/>
</dbReference>
<dbReference type="Gene3D" id="3.30.70.1230">
    <property type="entry name" value="Nucleotide cyclase"/>
    <property type="match status" value="1"/>
</dbReference>
<dbReference type="InterPro" id="IPR008042">
    <property type="entry name" value="Retrotrans_Pao"/>
</dbReference>
<sequence length="2008" mass="224820">MLANPTATKCSMANVLLDTGAQISLISRTLANSLQLSPVGQLLVSINGLTGPNDTSSSPSNHDIVEFQLVTNNGKESIKALVRDTDDIVGSINHPPLSSADLSVIESTLSFIPSHFSDSSICPDLLLGVSDTLKLLDDSKSTTLPCGYRLIQSVIGPLVAGSENMGSTTTTPDQSNPSSSALRVASVVTSTEDSLEKKIEHLFSVDPIARVYDTTERESRKLADESVTRHFDDTIQLRDDGYYVQYAIKPSAVSLPDNHDLAVSRLASTVRILTKDHSLLSFYDSVIMHHIRENANDYDPQLVCQLVSNLYVDNVIINADSPSLGMYTQSKRMFESMSMNLRDYASNDQTFTLSMPESDRSTNPNQKLLGLLWNTTTDSISIKIPVSDKRAKESKRSMCSTIASPYDPLGLLSPLLLPPRLTVQGLWNQSLKWDDPVDETTRNSFHKQISESNSTIPKMELESLTMAHALLLFTVESIRKEFANKPISVYSFSDSAVVLHWLKPEFNKPLGVLVTNRTVIDLTRHSSLKKAINVTAAVYRFLVRCAMKTKNERIVEKLSHIPHNSDSDSTLSAIEKRFAMNRLIFLHQSQHVSMDDLLRRKSIIEDATGILRIGTRLSNSDMSSDFKSPIYIPTSVNSTLARLIVKDIHCSSSHASVDIILNSLKSRYYIPRARSIVVSSLLPSTFIFAFRRFCARRGTPSRVTSDKATTLKMASTLLSEPSSKDYIPPEEENSSREAAIKQLSRSLATVDSFWMRWHAEYLSSLRDSTSKSDPLQSTRSSSIPPQCGSIVLVADENGNIPRSQWKMAKILSLTNTSAKLRSHAGRIIERPINLLIPLEIHSSDPSSLTTTSVPSQTTHPMRRDDHSMYEQRIDEEASLLNDPLQSQLDEMTKYIVDELRALGTQLMGIDNEIQVNRDAIQSLSQSVVAIQRQLSVVVTKLSNPVVPPTPRVAVAPPTPRVAIAPRSYHYSNRNSSIPRVHPSSSIHRSRSPIRRRDSPTTKATFPHKAPIRCTFCDSIVHLSRNCTVKCFRALNDSHSSKCEPDVCRRGCTDESGRPKRHMDWFCPLNPSLEDNHLPRDLLVPGTPMYRLFEITRPQISLDFDNICNFINAVFVLQARSGPSEARRQTNSERAMMVLSSNTHIIYLCSPYVTSIPDLLQYGMRLTAMPLHDATRDIILLNQQRLSDVEVNLQLEANNGQLETLARDLEKEREKTDALLKDLLPPSVAHQFLNNEEVESKLYDETTIMFSDIPQFAIIVSNSEPKQIVVMLNDLFTRFDRLVGFNENIYKVETVGDSYVIVTGIPQFVPDHAEILCHTALGMMWESREVRDPRNGEPILVRIGIHSGSVVAGVVGVDKPTYCMYGDAISTASLMETHSMPGRIQLTSKALQCASRSGRFEFTPRGRIPIKADHQLYLNSITPFFQGKGEMETFFLQRSLKKSIWEIVKRPRDAAIHSIQAYDDLFCACQPNENKQVMRVLLPFLAFALVESMKFLAYNPQFATSHVNFISKLADALISEGHEVVMVSPRIDTTVGKPQTKARVQQSPEAVKFQVLSNAGLASVWKSSNILTEIKMMFRPMFSNWIPQCNVSLHDFELLETLKNEKFDAGFTESLDACGYVLFHQLEIEKYATTVSLALLDGQFGITQVPVNTAYVPSMMGGKFGDKMTLWERFLNTLTYRAFDSLLEEIADLFQVLVDRYFEKSANVRDMMANSSLVFFNSDPLADFPKLTSARIIDIGGISVHAGYKSVDKYWSSVLNLRSQTILLSFGTFVKAHLMPALYRNSVMQALRTFPNVTFIVKYEKPEDNISEGLENVVETKWAPQHDLLHDPRLTAFITHGGQGSITEASEAGVPLVCIPVTADQFRNARQVERNGVGVMLSKEELAESTQLEQAITTILTDQIYRQNARKLAQSIADRPFSMKDVFVRNMEFLVKHGPLRRFDHFGAKLSTVQYYLLDLISVIVAISYGEFAQSLIINWQKCPQLLELHTEILYAVSFPCIRFASGKQ</sequence>
<reference evidence="20" key="2">
    <citation type="submission" date="2022-06" db="UniProtKB">
        <authorList>
            <consortium name="EnsemblMetazoa"/>
        </authorList>
    </citation>
    <scope>IDENTIFICATION</scope>
    <source>
        <strain evidence="20">PS312</strain>
    </source>
</reference>
<keyword evidence="8" id="KW-0812">Transmembrane</keyword>
<keyword evidence="9" id="KW-0732">Signal</keyword>
<comment type="similarity">
    <text evidence="4">Belongs to the UDP-glycosyltransferase family.</text>
</comment>
<dbReference type="Pfam" id="PF07701">
    <property type="entry name" value="HNOBA"/>
    <property type="match status" value="1"/>
</dbReference>
<evidence type="ECO:0000256" key="2">
    <source>
        <dbReference type="ARBA" id="ARBA00004167"/>
    </source>
</evidence>
<dbReference type="GO" id="GO:0005737">
    <property type="term" value="C:cytoplasm"/>
    <property type="evidence" value="ECO:0007669"/>
    <property type="project" value="UniProtKB-SubCell"/>
</dbReference>
<keyword evidence="17" id="KW-0175">Coiled coil</keyword>
<keyword evidence="10" id="KW-0547">Nucleotide-binding</keyword>
<comment type="subcellular location">
    <subcellularLocation>
        <location evidence="3">Cytoplasm</location>
    </subcellularLocation>
    <subcellularLocation>
        <location evidence="2">Membrane</location>
        <topology evidence="2">Single-pass membrane protein</topology>
    </subcellularLocation>
</comment>
<dbReference type="InterPro" id="IPR040676">
    <property type="entry name" value="DUF5641"/>
</dbReference>
<evidence type="ECO:0000256" key="9">
    <source>
        <dbReference type="ARBA" id="ARBA00022729"/>
    </source>
</evidence>
<dbReference type="GO" id="GO:0004383">
    <property type="term" value="F:guanylate cyclase activity"/>
    <property type="evidence" value="ECO:0007669"/>
    <property type="project" value="UniProtKB-EC"/>
</dbReference>
<accession>A0A2A6CLT1</accession>
<keyword evidence="7" id="KW-0808">Transferase</keyword>
<dbReference type="Gene3D" id="6.10.250.780">
    <property type="match status" value="1"/>
</dbReference>
<keyword evidence="13" id="KW-0472">Membrane</keyword>
<name>A0A2A6CLT1_PRIPA</name>
<dbReference type="PANTHER" id="PTHR48043">
    <property type="entry name" value="EG:EG0003.4 PROTEIN-RELATED"/>
    <property type="match status" value="1"/>
</dbReference>
<keyword evidence="11" id="KW-1133">Transmembrane helix</keyword>
<dbReference type="PROSITE" id="PS50125">
    <property type="entry name" value="GUANYLATE_CYCLASE_2"/>
    <property type="match status" value="1"/>
</dbReference>
<evidence type="ECO:0000256" key="11">
    <source>
        <dbReference type="ARBA" id="ARBA00022989"/>
    </source>
</evidence>
<dbReference type="InterPro" id="IPR001054">
    <property type="entry name" value="A/G_cyclase"/>
</dbReference>
<dbReference type="CDD" id="cd03784">
    <property type="entry name" value="GT1_Gtf-like"/>
    <property type="match status" value="1"/>
</dbReference>
<dbReference type="PROSITE" id="PS00141">
    <property type="entry name" value="ASP_PROTEASE"/>
    <property type="match status" value="1"/>
</dbReference>
<evidence type="ECO:0000313" key="20">
    <source>
        <dbReference type="EnsemblMetazoa" id="PPA26105.1"/>
    </source>
</evidence>
<dbReference type="InterPro" id="IPR050271">
    <property type="entry name" value="UDP-glycosyltransferase"/>
</dbReference>
<dbReference type="Pfam" id="PF05380">
    <property type="entry name" value="Peptidase_A17"/>
    <property type="match status" value="1"/>
</dbReference>
<evidence type="ECO:0000256" key="7">
    <source>
        <dbReference type="ARBA" id="ARBA00022679"/>
    </source>
</evidence>
<dbReference type="Pfam" id="PF00201">
    <property type="entry name" value="UDPGT"/>
    <property type="match status" value="1"/>
</dbReference>
<evidence type="ECO:0000256" key="5">
    <source>
        <dbReference type="ARBA" id="ARBA00022490"/>
    </source>
</evidence>
<evidence type="ECO:0000256" key="12">
    <source>
        <dbReference type="ARBA" id="ARBA00023134"/>
    </source>
</evidence>
<evidence type="ECO:0000259" key="19">
    <source>
        <dbReference type="PROSITE" id="PS50125"/>
    </source>
</evidence>
<evidence type="ECO:0000256" key="4">
    <source>
        <dbReference type="ARBA" id="ARBA00009995"/>
    </source>
</evidence>
<comment type="catalytic activity">
    <reaction evidence="1">
        <text>GTP = 3',5'-cyclic GMP + diphosphate</text>
        <dbReference type="Rhea" id="RHEA:13665"/>
        <dbReference type="ChEBI" id="CHEBI:33019"/>
        <dbReference type="ChEBI" id="CHEBI:37565"/>
        <dbReference type="ChEBI" id="CHEBI:57746"/>
        <dbReference type="EC" id="4.6.1.2"/>
    </reaction>
</comment>
<organism evidence="20 21">
    <name type="scientific">Pristionchus pacificus</name>
    <name type="common">Parasitic nematode worm</name>
    <dbReference type="NCBI Taxonomy" id="54126"/>
    <lineage>
        <taxon>Eukaryota</taxon>
        <taxon>Metazoa</taxon>
        <taxon>Ecdysozoa</taxon>
        <taxon>Nematoda</taxon>
        <taxon>Chromadorea</taxon>
        <taxon>Rhabditida</taxon>
        <taxon>Rhabditina</taxon>
        <taxon>Diplogasteromorpha</taxon>
        <taxon>Diplogasteroidea</taxon>
        <taxon>Neodiplogasteridae</taxon>
        <taxon>Pristionchus</taxon>
    </lineage>
</organism>
<dbReference type="InterPro" id="IPR002213">
    <property type="entry name" value="UDP_glucos_trans"/>
</dbReference>
<keyword evidence="15" id="KW-0141">cGMP biosynthesis</keyword>
<evidence type="ECO:0000256" key="6">
    <source>
        <dbReference type="ARBA" id="ARBA00022676"/>
    </source>
</evidence>
<dbReference type="InterPro" id="IPR011645">
    <property type="entry name" value="HNOB_dom_associated"/>
</dbReference>
<evidence type="ECO:0000256" key="8">
    <source>
        <dbReference type="ARBA" id="ARBA00022692"/>
    </source>
</evidence>
<dbReference type="InterPro" id="IPR042463">
    <property type="entry name" value="HNOB_dom_associated_sf"/>
</dbReference>
<evidence type="ECO:0000313" key="21">
    <source>
        <dbReference type="Proteomes" id="UP000005239"/>
    </source>
</evidence>
<dbReference type="GO" id="GO:0006508">
    <property type="term" value="P:proteolysis"/>
    <property type="evidence" value="ECO:0007669"/>
    <property type="project" value="InterPro"/>
</dbReference>
<keyword evidence="5" id="KW-0963">Cytoplasm</keyword>
<dbReference type="OrthoDB" id="5835829at2759"/>
<dbReference type="SMART" id="SM00044">
    <property type="entry name" value="CYCc"/>
    <property type="match status" value="1"/>
</dbReference>
<dbReference type="PANTHER" id="PTHR48043:SF23">
    <property type="entry name" value="UDP-GLUCURONOSYLTRANSFERASE"/>
    <property type="match status" value="1"/>
</dbReference>
<dbReference type="EnsemblMetazoa" id="PPA26105.1">
    <property type="protein sequence ID" value="PPA26105.1"/>
    <property type="gene ID" value="WBGene00115659"/>
</dbReference>
<evidence type="ECO:0000256" key="10">
    <source>
        <dbReference type="ARBA" id="ARBA00022741"/>
    </source>
</evidence>
<proteinExistence type="inferred from homology"/>
<dbReference type="InterPro" id="IPR029787">
    <property type="entry name" value="Nucleotide_cyclase"/>
</dbReference>
<dbReference type="GO" id="GO:0035556">
    <property type="term" value="P:intracellular signal transduction"/>
    <property type="evidence" value="ECO:0007669"/>
    <property type="project" value="InterPro"/>
</dbReference>
<feature type="coiled-coil region" evidence="17">
    <location>
        <begin position="1191"/>
        <end position="1221"/>
    </location>
</feature>
<dbReference type="FunFam" id="3.40.50.2000:FF:000038">
    <property type="entry name" value="UDP-GlucuronosylTransferase"/>
    <property type="match status" value="1"/>
</dbReference>
<dbReference type="GO" id="GO:0015020">
    <property type="term" value="F:glucuronosyltransferase activity"/>
    <property type="evidence" value="ECO:0007669"/>
    <property type="project" value="UniProtKB-EC"/>
</dbReference>
<keyword evidence="6" id="KW-0328">Glycosyltransferase</keyword>
<evidence type="ECO:0000256" key="18">
    <source>
        <dbReference type="SAM" id="MobiDB-lite"/>
    </source>
</evidence>
<protein>
    <submittedName>
        <fullName evidence="20">Glycosyltransferase</fullName>
    </submittedName>
</protein>
<dbReference type="GO" id="GO:0005525">
    <property type="term" value="F:GTP binding"/>
    <property type="evidence" value="ECO:0007669"/>
    <property type="project" value="UniProtKB-KW"/>
</dbReference>
<feature type="domain" description="Guanylate cyclase" evidence="19">
    <location>
        <begin position="1246"/>
        <end position="1375"/>
    </location>
</feature>
<feature type="region of interest" description="Disordered" evidence="18">
    <location>
        <begin position="972"/>
        <end position="1004"/>
    </location>
</feature>
<dbReference type="CDD" id="cd07302">
    <property type="entry name" value="CHD"/>
    <property type="match status" value="1"/>
</dbReference>
<accession>A0A8R1UI73</accession>
<dbReference type="GO" id="GO:0004190">
    <property type="term" value="F:aspartic-type endopeptidase activity"/>
    <property type="evidence" value="ECO:0007669"/>
    <property type="project" value="InterPro"/>
</dbReference>
<dbReference type="Gene3D" id="3.40.50.2000">
    <property type="entry name" value="Glycogen Phosphorylase B"/>
    <property type="match status" value="1"/>
</dbReference>
<dbReference type="GO" id="GO:0016020">
    <property type="term" value="C:membrane"/>
    <property type="evidence" value="ECO:0007669"/>
    <property type="project" value="UniProtKB-SubCell"/>
</dbReference>
<dbReference type="GO" id="GO:0008194">
    <property type="term" value="F:UDP-glycosyltransferase activity"/>
    <property type="evidence" value="ECO:0000318"/>
    <property type="project" value="GO_Central"/>
</dbReference>
<evidence type="ECO:0000256" key="13">
    <source>
        <dbReference type="ARBA" id="ARBA00023136"/>
    </source>
</evidence>
<dbReference type="InterPro" id="IPR001969">
    <property type="entry name" value="Aspartic_peptidase_AS"/>
</dbReference>
<keyword evidence="14" id="KW-0456">Lyase</keyword>
<evidence type="ECO:0000256" key="15">
    <source>
        <dbReference type="ARBA" id="ARBA00023293"/>
    </source>
</evidence>